<accession>A0A051U7Q8</accession>
<dbReference type="InterPro" id="IPR054188">
    <property type="entry name" value="DUF6893"/>
</dbReference>
<dbReference type="HOGENOM" id="CLU_219606_1_0_11"/>
<name>A0A051U7Q8_9MYCO</name>
<reference evidence="2 3" key="1">
    <citation type="submission" date="2014-04" db="EMBL/GenBank/DDBJ databases">
        <title>The Genome Sequence of Mycobacterium tuberculosis TKK-01-0051.</title>
        <authorList>
            <consortium name="The Broad Institute Genomics Platform"/>
            <consortium name="The Broad Institute Genome Sequencing Center for Infectious Disease"/>
            <person name="Earl A.M."/>
            <person name="Cohen K."/>
            <person name="Pym A."/>
            <person name="Bishai W."/>
            <person name="Maharaj K."/>
            <person name="Desjardins C."/>
            <person name="Abeel T."/>
            <person name="Young S."/>
            <person name="Zeng Q."/>
            <person name="Gargeya S."/>
            <person name="Abouelleil A."/>
            <person name="Alvarado L."/>
            <person name="Chapman S.B."/>
            <person name="Gainer-Dewar J."/>
            <person name="Goldberg J."/>
            <person name="Griggs A."/>
            <person name="Gujja S."/>
            <person name="Hansen M."/>
            <person name="Howarth C."/>
            <person name="Imamovic A."/>
            <person name="Larimer J."/>
            <person name="Murphy C."/>
            <person name="Naylor J."/>
            <person name="Pearson M."/>
            <person name="Poon T.W."/>
            <person name="Priest M."/>
            <person name="Roberts A."/>
            <person name="Saif S."/>
            <person name="Shea T."/>
            <person name="Sykes S."/>
            <person name="Wortman J."/>
            <person name="Nusbaum C."/>
            <person name="Birren B."/>
        </authorList>
    </citation>
    <scope>NUCLEOTIDE SEQUENCE [LARGE SCALE GENOMIC DNA]</scope>
    <source>
        <strain evidence="2 3">TKK-01-0051</strain>
    </source>
</reference>
<dbReference type="EMBL" id="JLXW01000005">
    <property type="protein sequence ID" value="KBZ64636.1"/>
    <property type="molecule type" value="Genomic_DNA"/>
</dbReference>
<organism evidence="2 3">
    <name type="scientific">Mycobacterium [tuberculosis] TKK-01-0051</name>
    <dbReference type="NCBI Taxonomy" id="1324261"/>
    <lineage>
        <taxon>Bacteria</taxon>
        <taxon>Bacillati</taxon>
        <taxon>Actinomycetota</taxon>
        <taxon>Actinomycetes</taxon>
        <taxon>Mycobacteriales</taxon>
        <taxon>Mycobacteriaceae</taxon>
        <taxon>Mycobacterium</taxon>
        <taxon>Mycobacterium avium complex (MAC)</taxon>
    </lineage>
</organism>
<evidence type="ECO:0000313" key="2">
    <source>
        <dbReference type="EMBL" id="KBZ64636.1"/>
    </source>
</evidence>
<gene>
    <name evidence="2" type="ORF">K875_02024</name>
</gene>
<evidence type="ECO:0000313" key="3">
    <source>
        <dbReference type="Proteomes" id="UP000025947"/>
    </source>
</evidence>
<sequence>MEVLGWIFIAIVALVAAIGLVLGAISVPDARRYLKLRRM</sequence>
<dbReference type="PATRIC" id="fig|1324261.3.peg.2038"/>
<comment type="caution">
    <text evidence="2">The sequence shown here is derived from an EMBL/GenBank/DDBJ whole genome shotgun (WGS) entry which is preliminary data.</text>
</comment>
<dbReference type="RefSeq" id="WP_085977876.1">
    <property type="nucleotide sequence ID" value="NZ_KK328284.1"/>
</dbReference>
<keyword evidence="1" id="KW-1133">Transmembrane helix</keyword>
<evidence type="ECO:0000256" key="1">
    <source>
        <dbReference type="SAM" id="Phobius"/>
    </source>
</evidence>
<dbReference type="Pfam" id="PF21833">
    <property type="entry name" value="DUF6893"/>
    <property type="match status" value="1"/>
</dbReference>
<dbReference type="GeneID" id="99574305"/>
<keyword evidence="1" id="KW-0812">Transmembrane</keyword>
<dbReference type="Proteomes" id="UP000025947">
    <property type="component" value="Unassembled WGS sequence"/>
</dbReference>
<feature type="transmembrane region" description="Helical" evidence="1">
    <location>
        <begin position="6"/>
        <end position="27"/>
    </location>
</feature>
<dbReference type="AlphaFoldDB" id="A0A051U7Q8"/>
<protein>
    <submittedName>
        <fullName evidence="2">Uncharacterized protein</fullName>
    </submittedName>
</protein>
<keyword evidence="3" id="KW-1185">Reference proteome</keyword>
<keyword evidence="1" id="KW-0472">Membrane</keyword>
<proteinExistence type="predicted"/>